<dbReference type="NCBIfam" id="TIGR04138">
    <property type="entry name" value="Plancto_Ver_chp"/>
    <property type="match status" value="1"/>
</dbReference>
<dbReference type="AlphaFoldDB" id="A0A0M2UXD0"/>
<gene>
    <name evidence="1" type="ORF">BROFUL_01651</name>
</gene>
<dbReference type="EMBL" id="LAQJ01000173">
    <property type="protein sequence ID" value="KKO19616.1"/>
    <property type="molecule type" value="Genomic_DNA"/>
</dbReference>
<evidence type="ECO:0000313" key="1">
    <source>
        <dbReference type="EMBL" id="KKO19616.1"/>
    </source>
</evidence>
<proteinExistence type="predicted"/>
<reference evidence="1 2" key="1">
    <citation type="journal article" date="2013" name="BMC Microbiol.">
        <title>Identification of the type II cytochrome c maturation pathway in anammox bacteria by comparative genomics.</title>
        <authorList>
            <person name="Ferousi C."/>
            <person name="Speth D.R."/>
            <person name="Reimann J."/>
            <person name="Op den Camp H.J."/>
            <person name="Allen J.W."/>
            <person name="Keltjens J.T."/>
            <person name="Jetten M.S."/>
        </authorList>
    </citation>
    <scope>NUCLEOTIDE SEQUENCE [LARGE SCALE GENOMIC DNA]</scope>
    <source>
        <strain evidence="1">RU1</strain>
    </source>
</reference>
<evidence type="ECO:0000313" key="2">
    <source>
        <dbReference type="Proteomes" id="UP000034954"/>
    </source>
</evidence>
<keyword evidence="2" id="KW-1185">Reference proteome</keyword>
<comment type="caution">
    <text evidence="1">The sequence shown here is derived from an EMBL/GenBank/DDBJ whole genome shotgun (WGS) entry which is preliminary data.</text>
</comment>
<protein>
    <submittedName>
        <fullName evidence="1">Uncharacterized protein</fullName>
    </submittedName>
</protein>
<name>A0A0M2UXD0_9BACT</name>
<dbReference type="Proteomes" id="UP000034954">
    <property type="component" value="Unassembled WGS sequence"/>
</dbReference>
<organism evidence="1 2">
    <name type="scientific">Candidatus Brocadia fulgida</name>
    <dbReference type="NCBI Taxonomy" id="380242"/>
    <lineage>
        <taxon>Bacteria</taxon>
        <taxon>Pseudomonadati</taxon>
        <taxon>Planctomycetota</taxon>
        <taxon>Candidatus Brocadiia</taxon>
        <taxon>Candidatus Brocadiales</taxon>
        <taxon>Candidatus Brocadiaceae</taxon>
        <taxon>Candidatus Brocadia</taxon>
    </lineage>
</organism>
<dbReference type="InterPro" id="IPR026406">
    <property type="entry name" value="Ver/Plancto_CHP"/>
</dbReference>
<sequence>MDMTKAWHKIKEIMKKDPRYSLQAYQFVFEALDYTTNMLGKNQHKTTDADRHVTGKQLMEGIRKYALKQFGFMSLTVFELWGIKQDADFGNIVFNLVESGLMGKTETDSPEDFKNSYDLKKVFDEGFKFDGKYDIHLSLKALGIMKR</sequence>
<accession>A0A0M2UXD0</accession>